<dbReference type="InterPro" id="IPR007219">
    <property type="entry name" value="XnlR_reg_dom"/>
</dbReference>
<keyword evidence="2" id="KW-0805">Transcription regulation</keyword>
<gene>
    <name evidence="8" type="ORF">ASPSYDRAFT_86178</name>
</gene>
<proteinExistence type="predicted"/>
<dbReference type="GO" id="GO:0000981">
    <property type="term" value="F:DNA-binding transcription factor activity, RNA polymerase II-specific"/>
    <property type="evidence" value="ECO:0007669"/>
    <property type="project" value="InterPro"/>
</dbReference>
<evidence type="ECO:0000256" key="3">
    <source>
        <dbReference type="ARBA" id="ARBA00023125"/>
    </source>
</evidence>
<sequence>MERHGTVDVAVKRRAGRACALCRSRKVRCDVVRSGPPCTNCQLDSLECIVPRSKRHKVSKAGKSAAVKTPEITSQHAGHHQHGYHTINALNDIVCPSLPSFILPLPTGLDRAEMRYLYEKNAFLLPTDAFRSVCFARYLEFTHPLLPLLDKAQVVSFLDSESVANKRPMALLLFHAVMCAGVTFVDDEITKREGFESKQSARRAFFNRAKVLFDCNAEPDTFVAVQTAILMSTWYPGKEKKNTWYWAGTALSLACSIGLHLEPDGLRFDAPEQHLRRRVWWCAFAREQKIALAFGRAPRITYYGVAMLTPEDFEEEEDERNLSNCVNLPEVMQALSALDDPPMQDALAGLCIEHMKVCVSIALFLSTTFESRKQVEGRGGVGPADYGEYPPPSPSGRLDYCAQEFARWYRERPPSLRYEGHGAISSQDTIKHTRSLIVHKATVHVVYYVAVSALYRLKALSPSSAWCNKHGELQGASQRILRQSAWELTNVNWELYNAGLSPYLSTTAVGSVVAAVVVHLLDTKSHDKTVRSRAVRGIQQCKQVLLSLRGTYGTEVEALGYLKAVERDLPEEQQQQQASQMRHEVDPYHCRYADQRPLDPGVEPILMRPQNAPPAVVEIQDPCEFESPRLTEIDEIFWQSCFEEATSCDFFRFGLPHDDQ</sequence>
<dbReference type="Pfam" id="PF04082">
    <property type="entry name" value="Fungal_trans"/>
    <property type="match status" value="1"/>
</dbReference>
<dbReference type="GeneID" id="63767689"/>
<dbReference type="Pfam" id="PF00172">
    <property type="entry name" value="Zn_clus"/>
    <property type="match status" value="1"/>
</dbReference>
<keyword evidence="9" id="KW-1185">Reference proteome</keyword>
<dbReference type="PROSITE" id="PS50048">
    <property type="entry name" value="ZN2_CY6_FUNGAL_2"/>
    <property type="match status" value="1"/>
</dbReference>
<keyword evidence="4" id="KW-0804">Transcription</keyword>
<reference evidence="9" key="1">
    <citation type="journal article" date="2017" name="Genome Biol.">
        <title>Comparative genomics reveals high biological diversity and specific adaptations in the industrially and medically important fungal genus Aspergillus.</title>
        <authorList>
            <person name="de Vries R.P."/>
            <person name="Riley R."/>
            <person name="Wiebenga A."/>
            <person name="Aguilar-Osorio G."/>
            <person name="Amillis S."/>
            <person name="Uchima C.A."/>
            <person name="Anderluh G."/>
            <person name="Asadollahi M."/>
            <person name="Askin M."/>
            <person name="Barry K."/>
            <person name="Battaglia E."/>
            <person name="Bayram O."/>
            <person name="Benocci T."/>
            <person name="Braus-Stromeyer S.A."/>
            <person name="Caldana C."/>
            <person name="Canovas D."/>
            <person name="Cerqueira G.C."/>
            <person name="Chen F."/>
            <person name="Chen W."/>
            <person name="Choi C."/>
            <person name="Clum A."/>
            <person name="Dos Santos R.A."/>
            <person name="Damasio A.R."/>
            <person name="Diallinas G."/>
            <person name="Emri T."/>
            <person name="Fekete E."/>
            <person name="Flipphi M."/>
            <person name="Freyberg S."/>
            <person name="Gallo A."/>
            <person name="Gournas C."/>
            <person name="Habgood R."/>
            <person name="Hainaut M."/>
            <person name="Harispe M.L."/>
            <person name="Henrissat B."/>
            <person name="Hilden K.S."/>
            <person name="Hope R."/>
            <person name="Hossain A."/>
            <person name="Karabika E."/>
            <person name="Karaffa L."/>
            <person name="Karanyi Z."/>
            <person name="Krasevec N."/>
            <person name="Kuo A."/>
            <person name="Kusch H."/>
            <person name="LaButti K."/>
            <person name="Lagendijk E.L."/>
            <person name="Lapidus A."/>
            <person name="Levasseur A."/>
            <person name="Lindquist E."/>
            <person name="Lipzen A."/>
            <person name="Logrieco A.F."/>
            <person name="MacCabe A."/>
            <person name="Maekelae M.R."/>
            <person name="Malavazi I."/>
            <person name="Melin P."/>
            <person name="Meyer V."/>
            <person name="Mielnichuk N."/>
            <person name="Miskei M."/>
            <person name="Molnar A.P."/>
            <person name="Mule G."/>
            <person name="Ngan C.Y."/>
            <person name="Orejas M."/>
            <person name="Orosz E."/>
            <person name="Ouedraogo J.P."/>
            <person name="Overkamp K.M."/>
            <person name="Park H.-S."/>
            <person name="Perrone G."/>
            <person name="Piumi F."/>
            <person name="Punt P.J."/>
            <person name="Ram A.F."/>
            <person name="Ramon A."/>
            <person name="Rauscher S."/>
            <person name="Record E."/>
            <person name="Riano-Pachon D.M."/>
            <person name="Robert V."/>
            <person name="Roehrig J."/>
            <person name="Ruller R."/>
            <person name="Salamov A."/>
            <person name="Salih N.S."/>
            <person name="Samson R.A."/>
            <person name="Sandor E."/>
            <person name="Sanguinetti M."/>
            <person name="Schuetze T."/>
            <person name="Sepcic K."/>
            <person name="Shelest E."/>
            <person name="Sherlock G."/>
            <person name="Sophianopoulou V."/>
            <person name="Squina F.M."/>
            <person name="Sun H."/>
            <person name="Susca A."/>
            <person name="Todd R.B."/>
            <person name="Tsang A."/>
            <person name="Unkles S.E."/>
            <person name="van de Wiele N."/>
            <person name="van Rossen-Uffink D."/>
            <person name="Oliveira J.V."/>
            <person name="Vesth T.C."/>
            <person name="Visser J."/>
            <person name="Yu J.-H."/>
            <person name="Zhou M."/>
            <person name="Andersen M.R."/>
            <person name="Archer D.B."/>
            <person name="Baker S.E."/>
            <person name="Benoit I."/>
            <person name="Brakhage A.A."/>
            <person name="Braus G.H."/>
            <person name="Fischer R."/>
            <person name="Frisvad J.C."/>
            <person name="Goldman G.H."/>
            <person name="Houbraken J."/>
            <person name="Oakley B."/>
            <person name="Pocsi I."/>
            <person name="Scazzocchio C."/>
            <person name="Seiboth B."/>
            <person name="vanKuyk P.A."/>
            <person name="Wortman J."/>
            <person name="Dyer P.S."/>
            <person name="Grigoriev I.V."/>
        </authorList>
    </citation>
    <scope>NUCLEOTIDE SEQUENCE [LARGE SCALE GENOMIC DNA]</scope>
    <source>
        <strain evidence="9">CBS 593.65</strain>
    </source>
</reference>
<dbReference type="PANTHER" id="PTHR47425:SF2">
    <property type="entry name" value="FARB-RELATED"/>
    <property type="match status" value="1"/>
</dbReference>
<feature type="domain" description="Zn(2)-C6 fungal-type" evidence="7">
    <location>
        <begin position="18"/>
        <end position="50"/>
    </location>
</feature>
<keyword evidence="1" id="KW-0479">Metal-binding</keyword>
<dbReference type="VEuPathDB" id="FungiDB:ASPSYDRAFT_86178"/>
<dbReference type="Gene3D" id="4.10.240.10">
    <property type="entry name" value="Zn(2)-C6 fungal-type DNA-binding domain"/>
    <property type="match status" value="1"/>
</dbReference>
<evidence type="ECO:0000256" key="1">
    <source>
        <dbReference type="ARBA" id="ARBA00022723"/>
    </source>
</evidence>
<dbReference type="AlphaFoldDB" id="A0A1L9TSV8"/>
<dbReference type="CDD" id="cd12148">
    <property type="entry name" value="fungal_TF_MHR"/>
    <property type="match status" value="1"/>
</dbReference>
<dbReference type="CDD" id="cd00067">
    <property type="entry name" value="GAL4"/>
    <property type="match status" value="1"/>
</dbReference>
<dbReference type="SMART" id="SM00906">
    <property type="entry name" value="Fungal_trans"/>
    <property type="match status" value="1"/>
</dbReference>
<evidence type="ECO:0000259" key="7">
    <source>
        <dbReference type="PROSITE" id="PS50048"/>
    </source>
</evidence>
<dbReference type="GO" id="GO:0003677">
    <property type="term" value="F:DNA binding"/>
    <property type="evidence" value="ECO:0007669"/>
    <property type="project" value="UniProtKB-KW"/>
</dbReference>
<dbReference type="Proteomes" id="UP000184356">
    <property type="component" value="Unassembled WGS sequence"/>
</dbReference>
<dbReference type="GO" id="GO:0006351">
    <property type="term" value="P:DNA-templated transcription"/>
    <property type="evidence" value="ECO:0007669"/>
    <property type="project" value="InterPro"/>
</dbReference>
<dbReference type="PANTHER" id="PTHR47425">
    <property type="entry name" value="FARB-RELATED"/>
    <property type="match status" value="1"/>
</dbReference>
<dbReference type="InterPro" id="IPR001138">
    <property type="entry name" value="Zn2Cys6_DnaBD"/>
</dbReference>
<evidence type="ECO:0000313" key="8">
    <source>
        <dbReference type="EMBL" id="OJJ62492.1"/>
    </source>
</evidence>
<dbReference type="OrthoDB" id="5121955at2759"/>
<keyword evidence="5" id="KW-0539">Nucleus</keyword>
<keyword evidence="3" id="KW-0238">DNA-binding</keyword>
<dbReference type="GO" id="GO:0008270">
    <property type="term" value="F:zinc ion binding"/>
    <property type="evidence" value="ECO:0007669"/>
    <property type="project" value="InterPro"/>
</dbReference>
<evidence type="ECO:0000256" key="2">
    <source>
        <dbReference type="ARBA" id="ARBA00023015"/>
    </source>
</evidence>
<accession>A0A1L9TSV8</accession>
<evidence type="ECO:0000256" key="4">
    <source>
        <dbReference type="ARBA" id="ARBA00023163"/>
    </source>
</evidence>
<protein>
    <recommendedName>
        <fullName evidence="7">Zn(2)-C6 fungal-type domain-containing protein</fullName>
    </recommendedName>
</protein>
<evidence type="ECO:0000256" key="6">
    <source>
        <dbReference type="SAM" id="MobiDB-lite"/>
    </source>
</evidence>
<dbReference type="SUPFAM" id="SSF57701">
    <property type="entry name" value="Zn2/Cys6 DNA-binding domain"/>
    <property type="match status" value="1"/>
</dbReference>
<feature type="region of interest" description="Disordered" evidence="6">
    <location>
        <begin position="59"/>
        <end position="78"/>
    </location>
</feature>
<dbReference type="STRING" id="1036612.A0A1L9TSV8"/>
<dbReference type="SMART" id="SM00066">
    <property type="entry name" value="GAL4"/>
    <property type="match status" value="1"/>
</dbReference>
<dbReference type="PROSITE" id="PS00463">
    <property type="entry name" value="ZN2_CY6_FUNGAL_1"/>
    <property type="match status" value="1"/>
</dbReference>
<dbReference type="RefSeq" id="XP_040706298.1">
    <property type="nucleotide sequence ID" value="XM_040851616.1"/>
</dbReference>
<evidence type="ECO:0000313" key="9">
    <source>
        <dbReference type="Proteomes" id="UP000184356"/>
    </source>
</evidence>
<organism evidence="8 9">
    <name type="scientific">Aspergillus sydowii CBS 593.65</name>
    <dbReference type="NCBI Taxonomy" id="1036612"/>
    <lineage>
        <taxon>Eukaryota</taxon>
        <taxon>Fungi</taxon>
        <taxon>Dikarya</taxon>
        <taxon>Ascomycota</taxon>
        <taxon>Pezizomycotina</taxon>
        <taxon>Eurotiomycetes</taxon>
        <taxon>Eurotiomycetidae</taxon>
        <taxon>Eurotiales</taxon>
        <taxon>Aspergillaceae</taxon>
        <taxon>Aspergillus</taxon>
        <taxon>Aspergillus subgen. Nidulantes</taxon>
    </lineage>
</organism>
<dbReference type="InterPro" id="IPR052761">
    <property type="entry name" value="Fungal_Detox/Toxin_TFs"/>
</dbReference>
<dbReference type="EMBL" id="KV878583">
    <property type="protein sequence ID" value="OJJ62492.1"/>
    <property type="molecule type" value="Genomic_DNA"/>
</dbReference>
<evidence type="ECO:0000256" key="5">
    <source>
        <dbReference type="ARBA" id="ARBA00023242"/>
    </source>
</evidence>
<dbReference type="InterPro" id="IPR036864">
    <property type="entry name" value="Zn2-C6_fun-type_DNA-bd_sf"/>
</dbReference>
<name>A0A1L9TSV8_9EURO</name>